<dbReference type="InterPro" id="IPR043504">
    <property type="entry name" value="Peptidase_S1_PA_chymotrypsin"/>
</dbReference>
<dbReference type="InParanoid" id="F1Z8N2"/>
<keyword evidence="4" id="KW-0472">Membrane</keyword>
<evidence type="ECO:0000256" key="3">
    <source>
        <dbReference type="ARBA" id="ARBA00022801"/>
    </source>
</evidence>
<sequence length="551" mass="58153">MTYASRALRSKANRARTAAMARFRTAFRLPALLRAPLHAFALILSALFPLAPAHADPADIAAASRGVVRVVIVRSGWMGTSLLGHGSGFAITPDLIVTNAHVVEDAHNDSNVLIGVIPSQGRSSFPAKIVAFSPGNDLALLQLGNHASLPPLTLFPGPVQDGAQVSAVGYPGNVDQAQGLGVGDLVTPQDTVKTYGQVSGGRSSKEFDTILHTAQLGAGNSGGPLLDTCGRVIGVNSFGTISDNGTDSSFFFAVSMRELEPFLKTAGVTPHLAGLPCISIADLDRADSQRAADDQVRASAQQAARAAAHDRALDKARRDAELNVLSERDNGLAIAALLLVVAIGVATFAYLQWQKGNRRNMKIALGLCVVLVLAAVFAWLLRPSLGAIDDRAKDILAEADASAAASPDASGSPASDGTGKLICVLDPQRSRVTVSDITDVPVEWSAGGCVNGRTQYGLSQDGWSRILVPNGEDTISVTHFDPDTRTYTVERFLMGIDDMNRARAERQKISIPSCGGNQDLARQFGAAQGAIKALLPPEPNERMRYNCQPMR</sequence>
<keyword evidence="4" id="KW-0812">Transmembrane</keyword>
<dbReference type="SUPFAM" id="SSF50494">
    <property type="entry name" value="Trypsin-like serine proteases"/>
    <property type="match status" value="1"/>
</dbReference>
<evidence type="ECO:0000313" key="5">
    <source>
        <dbReference type="EMBL" id="EGD58993.1"/>
    </source>
</evidence>
<keyword evidence="2" id="KW-0645">Protease</keyword>
<dbReference type="AlphaFoldDB" id="F1Z8N2"/>
<organism evidence="5 6">
    <name type="scientific">Novosphingobium nitrogenifigens DSM 19370</name>
    <dbReference type="NCBI Taxonomy" id="983920"/>
    <lineage>
        <taxon>Bacteria</taxon>
        <taxon>Pseudomonadati</taxon>
        <taxon>Pseudomonadota</taxon>
        <taxon>Alphaproteobacteria</taxon>
        <taxon>Sphingomonadales</taxon>
        <taxon>Sphingomonadaceae</taxon>
        <taxon>Novosphingobium</taxon>
    </lineage>
</organism>
<dbReference type="Proteomes" id="UP000004728">
    <property type="component" value="Unassembled WGS sequence"/>
</dbReference>
<dbReference type="STRING" id="983920.Y88_1055"/>
<feature type="transmembrane region" description="Helical" evidence="4">
    <location>
        <begin position="332"/>
        <end position="351"/>
    </location>
</feature>
<dbReference type="InterPro" id="IPR001940">
    <property type="entry name" value="Peptidase_S1C"/>
</dbReference>
<dbReference type="InterPro" id="IPR051201">
    <property type="entry name" value="Chloro_Bact_Ser_Proteases"/>
</dbReference>
<dbReference type="HOGENOM" id="CLU_512712_0_0_5"/>
<dbReference type="EMBL" id="AEWJ01000037">
    <property type="protein sequence ID" value="EGD58993.1"/>
    <property type="molecule type" value="Genomic_DNA"/>
</dbReference>
<dbReference type="Gene3D" id="2.40.10.10">
    <property type="entry name" value="Trypsin-like serine proteases"/>
    <property type="match status" value="2"/>
</dbReference>
<evidence type="ECO:0000256" key="4">
    <source>
        <dbReference type="SAM" id="Phobius"/>
    </source>
</evidence>
<protein>
    <submittedName>
        <fullName evidence="5">Peptidase S1 and S6, chymotrypsin/Hap</fullName>
    </submittedName>
</protein>
<dbReference type="PRINTS" id="PR00834">
    <property type="entry name" value="PROTEASES2C"/>
</dbReference>
<gene>
    <name evidence="5" type="ORF">Y88_1055</name>
</gene>
<dbReference type="GO" id="GO:0004252">
    <property type="term" value="F:serine-type endopeptidase activity"/>
    <property type="evidence" value="ECO:0007669"/>
    <property type="project" value="InterPro"/>
</dbReference>
<name>F1Z8N2_9SPHN</name>
<feature type="transmembrane region" description="Helical" evidence="4">
    <location>
        <begin position="363"/>
        <end position="381"/>
    </location>
</feature>
<proteinExistence type="inferred from homology"/>
<evidence type="ECO:0000256" key="1">
    <source>
        <dbReference type="ARBA" id="ARBA00010541"/>
    </source>
</evidence>
<keyword evidence="3" id="KW-0378">Hydrolase</keyword>
<accession>F1Z8N2</accession>
<reference evidence="5 6" key="1">
    <citation type="journal article" date="2012" name="J. Bacteriol.">
        <title>Draft Genome Sequence of Novosphingobium nitrogenifigens Y88T.</title>
        <authorList>
            <person name="Strabala T.J."/>
            <person name="Macdonald L."/>
            <person name="Liu V."/>
            <person name="Smit A.M."/>
        </authorList>
    </citation>
    <scope>NUCLEOTIDE SEQUENCE [LARGE SCALE GENOMIC DNA]</scope>
    <source>
        <strain evidence="5 6">DSM 19370</strain>
    </source>
</reference>
<dbReference type="PANTHER" id="PTHR43343:SF3">
    <property type="entry name" value="PROTEASE DO-LIKE 8, CHLOROPLASTIC"/>
    <property type="match status" value="1"/>
</dbReference>
<dbReference type="eggNOG" id="COG0265">
    <property type="taxonomic scope" value="Bacteria"/>
</dbReference>
<dbReference type="GO" id="GO:0006508">
    <property type="term" value="P:proteolysis"/>
    <property type="evidence" value="ECO:0007669"/>
    <property type="project" value="UniProtKB-KW"/>
</dbReference>
<comment type="caution">
    <text evidence="5">The sequence shown here is derived from an EMBL/GenBank/DDBJ whole genome shotgun (WGS) entry which is preliminary data.</text>
</comment>
<dbReference type="Pfam" id="PF13365">
    <property type="entry name" value="Trypsin_2"/>
    <property type="match status" value="1"/>
</dbReference>
<keyword evidence="4" id="KW-1133">Transmembrane helix</keyword>
<evidence type="ECO:0000256" key="2">
    <source>
        <dbReference type="ARBA" id="ARBA00022670"/>
    </source>
</evidence>
<dbReference type="InterPro" id="IPR009003">
    <property type="entry name" value="Peptidase_S1_PA"/>
</dbReference>
<comment type="similarity">
    <text evidence="1">Belongs to the peptidase S1C family.</text>
</comment>
<evidence type="ECO:0000313" key="6">
    <source>
        <dbReference type="Proteomes" id="UP000004728"/>
    </source>
</evidence>
<dbReference type="PANTHER" id="PTHR43343">
    <property type="entry name" value="PEPTIDASE S12"/>
    <property type="match status" value="1"/>
</dbReference>
<keyword evidence="6" id="KW-1185">Reference proteome</keyword>